<organism evidence="1 2">
    <name type="scientific">Nostoc linckia FACHB-391</name>
    <dbReference type="NCBI Taxonomy" id="2692906"/>
    <lineage>
        <taxon>Bacteria</taxon>
        <taxon>Bacillati</taxon>
        <taxon>Cyanobacteriota</taxon>
        <taxon>Cyanophyceae</taxon>
        <taxon>Nostocales</taxon>
        <taxon>Nostocaceae</taxon>
        <taxon>Nostoc</taxon>
    </lineage>
</organism>
<gene>
    <name evidence="1" type="ORF">H6G95_28260</name>
</gene>
<protein>
    <submittedName>
        <fullName evidence="1">Uncharacterized protein</fullName>
    </submittedName>
</protein>
<accession>A0ABR8F2Q7</accession>
<reference evidence="1 2" key="1">
    <citation type="journal article" date="2020" name="ISME J.">
        <title>Comparative genomics reveals insights into cyanobacterial evolution and habitat adaptation.</title>
        <authorList>
            <person name="Chen M.Y."/>
            <person name="Teng W.K."/>
            <person name="Zhao L."/>
            <person name="Hu C.X."/>
            <person name="Zhou Y.K."/>
            <person name="Han B.P."/>
            <person name="Song L.R."/>
            <person name="Shu W.S."/>
        </authorList>
    </citation>
    <scope>NUCLEOTIDE SEQUENCE [LARGE SCALE GENOMIC DNA]</scope>
    <source>
        <strain evidence="1 2">FACHB-391</strain>
    </source>
</reference>
<dbReference type="RefSeq" id="WP_190896493.1">
    <property type="nucleotide sequence ID" value="NZ_JACJTE010000049.1"/>
</dbReference>
<evidence type="ECO:0000313" key="1">
    <source>
        <dbReference type="EMBL" id="MBD2564432.1"/>
    </source>
</evidence>
<sequence length="160" mass="17914">MPTEIVNYSKHQNKTNEKTICTFNILVFLLPLTAVASSPDDDLSFFESNKNLIIALDNKTNTACSFNTKTNSVVKMSGVKFTNTRMIGASYWWGKLSGNLNNFLNPKTLKISEIKGKWSDNNVMLIKIQYYKDHGAYTESLGATCVKEGGLNELAKKMRS</sequence>
<dbReference type="Proteomes" id="UP000604661">
    <property type="component" value="Unassembled WGS sequence"/>
</dbReference>
<dbReference type="EMBL" id="JACJTE010000049">
    <property type="protein sequence ID" value="MBD2564432.1"/>
    <property type="molecule type" value="Genomic_DNA"/>
</dbReference>
<name>A0ABR8F2Q7_NOSLI</name>
<comment type="caution">
    <text evidence="1">The sequence shown here is derived from an EMBL/GenBank/DDBJ whole genome shotgun (WGS) entry which is preliminary data.</text>
</comment>
<evidence type="ECO:0000313" key="2">
    <source>
        <dbReference type="Proteomes" id="UP000604661"/>
    </source>
</evidence>
<keyword evidence="2" id="KW-1185">Reference proteome</keyword>
<proteinExistence type="predicted"/>